<name>A0A9N9J6K5_9GLOM</name>
<reference evidence="5" key="1">
    <citation type="submission" date="2021-06" db="EMBL/GenBank/DDBJ databases">
        <authorList>
            <person name="Kallberg Y."/>
            <person name="Tangrot J."/>
            <person name="Rosling A."/>
        </authorList>
    </citation>
    <scope>NUCLEOTIDE SEQUENCE</scope>
    <source>
        <strain evidence="5">CL551</strain>
    </source>
</reference>
<evidence type="ECO:0000259" key="4">
    <source>
        <dbReference type="Pfam" id="PF04869"/>
    </source>
</evidence>
<accession>A0A9N9J6K5</accession>
<dbReference type="GO" id="GO:0005783">
    <property type="term" value="C:endoplasmic reticulum"/>
    <property type="evidence" value="ECO:0007669"/>
    <property type="project" value="TreeGrafter"/>
</dbReference>
<proteinExistence type="predicted"/>
<comment type="caution">
    <text evidence="5">The sequence shown here is derived from an EMBL/GenBank/DDBJ whole genome shotgun (WGS) entry which is preliminary data.</text>
</comment>
<feature type="coiled-coil region" evidence="3">
    <location>
        <begin position="211"/>
        <end position="238"/>
    </location>
</feature>
<dbReference type="GO" id="GO:0000139">
    <property type="term" value="C:Golgi membrane"/>
    <property type="evidence" value="ECO:0007669"/>
    <property type="project" value="InterPro"/>
</dbReference>
<dbReference type="InterPro" id="IPR006953">
    <property type="entry name" value="Vesicle_Uso1_P115_head"/>
</dbReference>
<dbReference type="GO" id="GO:0048280">
    <property type="term" value="P:vesicle fusion with Golgi apparatus"/>
    <property type="evidence" value="ECO:0007669"/>
    <property type="project" value="InterPro"/>
</dbReference>
<feature type="non-terminal residue" evidence="5">
    <location>
        <position position="238"/>
    </location>
</feature>
<dbReference type="GO" id="GO:0005795">
    <property type="term" value="C:Golgi stack"/>
    <property type="evidence" value="ECO:0007669"/>
    <property type="project" value="TreeGrafter"/>
</dbReference>
<dbReference type="PANTHER" id="PTHR10013:SF0">
    <property type="entry name" value="GENERAL VESICULAR TRANSPORT FACTOR P115"/>
    <property type="match status" value="1"/>
</dbReference>
<feature type="non-terminal residue" evidence="5">
    <location>
        <position position="1"/>
    </location>
</feature>
<dbReference type="Gene3D" id="1.25.10.10">
    <property type="entry name" value="Leucine-rich Repeat Variant"/>
    <property type="match status" value="1"/>
</dbReference>
<dbReference type="InterPro" id="IPR011989">
    <property type="entry name" value="ARM-like"/>
</dbReference>
<dbReference type="PANTHER" id="PTHR10013">
    <property type="entry name" value="GENERAL VESICULAR TRANSPORT FACTOR P115"/>
    <property type="match status" value="1"/>
</dbReference>
<dbReference type="Proteomes" id="UP000789342">
    <property type="component" value="Unassembled WGS sequence"/>
</dbReference>
<dbReference type="InterPro" id="IPR024095">
    <property type="entry name" value="Vesicle_P115"/>
</dbReference>
<evidence type="ECO:0000313" key="5">
    <source>
        <dbReference type="EMBL" id="CAG8766329.1"/>
    </source>
</evidence>
<keyword evidence="3" id="KW-0175">Coiled coil</keyword>
<evidence type="ECO:0000313" key="6">
    <source>
        <dbReference type="Proteomes" id="UP000789342"/>
    </source>
</evidence>
<sequence>SKEMARAISIDGGDGKEEHISLLHSIAGNLMLATKQNADVRVLVGYLCVLCVWLWDSPQSVKEFLSEGTHLQILTAPITQSSGVDSKVQGLCAFLLGICYEFNHSTDSPITRSTLRPILLNRIGVDQFVNRITRLREVPQFKHVSQYLQILPDEETGRVLPELYFDYSFVEFFKNNYEKIQKSIISDPNAPKSSFIGSGEMQIDHDQSAIIASYKSVIQTQEQELNELKETIRQLEEG</sequence>
<gene>
    <name evidence="5" type="ORF">AMORRO_LOCUS16299</name>
</gene>
<dbReference type="AlphaFoldDB" id="A0A9N9J6K5"/>
<comment type="subcellular location">
    <subcellularLocation>
        <location evidence="1">Golgi apparatus</location>
    </subcellularLocation>
</comment>
<dbReference type="GO" id="GO:0006888">
    <property type="term" value="P:endoplasmic reticulum to Golgi vesicle-mediated transport"/>
    <property type="evidence" value="ECO:0007669"/>
    <property type="project" value="TreeGrafter"/>
</dbReference>
<protein>
    <submittedName>
        <fullName evidence="5">5229_t:CDS:1</fullName>
    </submittedName>
</protein>
<evidence type="ECO:0000256" key="2">
    <source>
        <dbReference type="ARBA" id="ARBA00023034"/>
    </source>
</evidence>
<keyword evidence="2" id="KW-0333">Golgi apparatus</keyword>
<organism evidence="5 6">
    <name type="scientific">Acaulospora morrowiae</name>
    <dbReference type="NCBI Taxonomy" id="94023"/>
    <lineage>
        <taxon>Eukaryota</taxon>
        <taxon>Fungi</taxon>
        <taxon>Fungi incertae sedis</taxon>
        <taxon>Mucoromycota</taxon>
        <taxon>Glomeromycotina</taxon>
        <taxon>Glomeromycetes</taxon>
        <taxon>Diversisporales</taxon>
        <taxon>Acaulosporaceae</taxon>
        <taxon>Acaulospora</taxon>
    </lineage>
</organism>
<dbReference type="OrthoDB" id="198977at2759"/>
<feature type="domain" description="Vesicle tethering protein Uso1/P115-like head" evidence="4">
    <location>
        <begin position="2"/>
        <end position="184"/>
    </location>
</feature>
<evidence type="ECO:0000256" key="1">
    <source>
        <dbReference type="ARBA" id="ARBA00004555"/>
    </source>
</evidence>
<evidence type="ECO:0000256" key="3">
    <source>
        <dbReference type="SAM" id="Coils"/>
    </source>
</evidence>
<dbReference type="EMBL" id="CAJVPV010043772">
    <property type="protein sequence ID" value="CAG8766329.1"/>
    <property type="molecule type" value="Genomic_DNA"/>
</dbReference>
<dbReference type="GO" id="GO:0012507">
    <property type="term" value="C:ER to Golgi transport vesicle membrane"/>
    <property type="evidence" value="ECO:0007669"/>
    <property type="project" value="TreeGrafter"/>
</dbReference>
<dbReference type="GO" id="GO:0006886">
    <property type="term" value="P:intracellular protein transport"/>
    <property type="evidence" value="ECO:0007669"/>
    <property type="project" value="InterPro"/>
</dbReference>
<dbReference type="Pfam" id="PF04869">
    <property type="entry name" value="Uso1_p115_head"/>
    <property type="match status" value="1"/>
</dbReference>
<dbReference type="GO" id="GO:0048211">
    <property type="term" value="P:Golgi vesicle docking"/>
    <property type="evidence" value="ECO:0007669"/>
    <property type="project" value="TreeGrafter"/>
</dbReference>
<keyword evidence="6" id="KW-1185">Reference proteome</keyword>